<evidence type="ECO:0000256" key="2">
    <source>
        <dbReference type="ARBA" id="ARBA00007236"/>
    </source>
</evidence>
<evidence type="ECO:0000313" key="7">
    <source>
        <dbReference type="RefSeq" id="XP_005097238.1"/>
    </source>
</evidence>
<feature type="signal peptide" evidence="5">
    <location>
        <begin position="1"/>
        <end position="33"/>
    </location>
</feature>
<keyword evidence="6" id="KW-1185">Reference proteome</keyword>
<comment type="subcellular location">
    <subcellularLocation>
        <location evidence="1">Secreted</location>
    </subcellularLocation>
</comment>
<reference evidence="7" key="1">
    <citation type="submission" date="2025-08" db="UniProtKB">
        <authorList>
            <consortium name="RefSeq"/>
        </authorList>
    </citation>
    <scope>IDENTIFICATION</scope>
</reference>
<dbReference type="InterPro" id="IPR010345">
    <property type="entry name" value="IL-17_fam"/>
</dbReference>
<dbReference type="SUPFAM" id="SSF57501">
    <property type="entry name" value="Cystine-knot cytokines"/>
    <property type="match status" value="1"/>
</dbReference>
<evidence type="ECO:0000256" key="4">
    <source>
        <dbReference type="ARBA" id="ARBA00022729"/>
    </source>
</evidence>
<evidence type="ECO:0000256" key="5">
    <source>
        <dbReference type="SAM" id="SignalP"/>
    </source>
</evidence>
<name>A0ABM0JML7_APLCA</name>
<gene>
    <name evidence="7" type="primary">LOC101846730</name>
</gene>
<sequence length="186" mass="20976">MLPSLHISQTQVSLLLKLSIGLLLYCACRLTSAGRPGSLGRAQQCRESDENLAAFVAQLNNISFRPSSGEPNTIRFQHDLNSDCPSRWGAISNDGLHNISLCPWTYHINTDYNRYPNDILYARCSCGWCSSQLSVGPRSRCYPLYHSYQVIRRECDRGQYRYTYTHESLPIACVCSHHAASVVDIE</sequence>
<keyword evidence="3" id="KW-0964">Secreted</keyword>
<organism evidence="6 7">
    <name type="scientific">Aplysia californica</name>
    <name type="common">California sea hare</name>
    <dbReference type="NCBI Taxonomy" id="6500"/>
    <lineage>
        <taxon>Eukaryota</taxon>
        <taxon>Metazoa</taxon>
        <taxon>Spiralia</taxon>
        <taxon>Lophotrochozoa</taxon>
        <taxon>Mollusca</taxon>
        <taxon>Gastropoda</taxon>
        <taxon>Heterobranchia</taxon>
        <taxon>Euthyneura</taxon>
        <taxon>Tectipleura</taxon>
        <taxon>Aplysiida</taxon>
        <taxon>Aplysioidea</taxon>
        <taxon>Aplysiidae</taxon>
        <taxon>Aplysia</taxon>
    </lineage>
</organism>
<dbReference type="InterPro" id="IPR029034">
    <property type="entry name" value="Cystine-knot_cytokine"/>
</dbReference>
<dbReference type="RefSeq" id="XP_005097238.1">
    <property type="nucleotide sequence ID" value="XM_005097181.3"/>
</dbReference>
<keyword evidence="4 5" id="KW-0732">Signal</keyword>
<accession>A0ABM0JML7</accession>
<comment type="similarity">
    <text evidence="2">Belongs to the IL-17 family.</text>
</comment>
<protein>
    <submittedName>
        <fullName evidence="7">Interleukin-17B</fullName>
    </submittedName>
</protein>
<evidence type="ECO:0000256" key="3">
    <source>
        <dbReference type="ARBA" id="ARBA00022525"/>
    </source>
</evidence>
<dbReference type="Proteomes" id="UP000694888">
    <property type="component" value="Unplaced"/>
</dbReference>
<dbReference type="GeneID" id="101846730"/>
<dbReference type="Pfam" id="PF06083">
    <property type="entry name" value="IL17"/>
    <property type="match status" value="1"/>
</dbReference>
<feature type="chain" id="PRO_5045468688" evidence="5">
    <location>
        <begin position="34"/>
        <end position="186"/>
    </location>
</feature>
<evidence type="ECO:0000313" key="6">
    <source>
        <dbReference type="Proteomes" id="UP000694888"/>
    </source>
</evidence>
<evidence type="ECO:0000256" key="1">
    <source>
        <dbReference type="ARBA" id="ARBA00004613"/>
    </source>
</evidence>
<proteinExistence type="inferred from homology"/>
<dbReference type="Gene3D" id="2.10.90.10">
    <property type="entry name" value="Cystine-knot cytokines"/>
    <property type="match status" value="1"/>
</dbReference>